<protein>
    <submittedName>
        <fullName evidence="1">Uncharacterized protein</fullName>
    </submittedName>
</protein>
<evidence type="ECO:0000313" key="1">
    <source>
        <dbReference type="EMBL" id="EJW88939.1"/>
    </source>
</evidence>
<dbReference type="EMBL" id="ADBV01000020">
    <property type="protein sequence ID" value="EJW88939.1"/>
    <property type="molecule type" value="Genomic_DNA"/>
</dbReference>
<reference evidence="2" key="1">
    <citation type="submission" date="2012-08" db="EMBL/GenBank/DDBJ databases">
        <title>The Genome Sequence of Wuchereria bancrofti.</title>
        <authorList>
            <person name="Nutman T.B."/>
            <person name="Fink D.L."/>
            <person name="Russ C."/>
            <person name="Young S."/>
            <person name="Zeng Q."/>
            <person name="Koehrsen M."/>
            <person name="Alvarado L."/>
            <person name="Berlin A."/>
            <person name="Chapman S.B."/>
            <person name="Chen Z."/>
            <person name="Freedman E."/>
            <person name="Gellesch M."/>
            <person name="Goldberg J."/>
            <person name="Griggs A."/>
            <person name="Gujja S."/>
            <person name="Heilman E.R."/>
            <person name="Heiman D."/>
            <person name="Hepburn T."/>
            <person name="Howarth C."/>
            <person name="Jen D."/>
            <person name="Larson L."/>
            <person name="Lewis B."/>
            <person name="Mehta T."/>
            <person name="Park D."/>
            <person name="Pearson M."/>
            <person name="Roberts A."/>
            <person name="Saif S."/>
            <person name="Shea T."/>
            <person name="Shenoy N."/>
            <person name="Sisk P."/>
            <person name="Stolte C."/>
            <person name="Sykes S."/>
            <person name="Walk T."/>
            <person name="White J."/>
            <person name="Yandava C."/>
            <person name="Haas B."/>
            <person name="Henn M.R."/>
            <person name="Nusbaum C."/>
            <person name="Birren B."/>
        </authorList>
    </citation>
    <scope>NUCLEOTIDE SEQUENCE [LARGE SCALE GENOMIC DNA]</scope>
    <source>
        <strain evidence="2">NA</strain>
    </source>
</reference>
<evidence type="ECO:0000313" key="2">
    <source>
        <dbReference type="Proteomes" id="UP000004810"/>
    </source>
</evidence>
<proteinExistence type="predicted"/>
<accession>J9FNG7</accession>
<dbReference type="Proteomes" id="UP000004810">
    <property type="component" value="Unassembled WGS sequence"/>
</dbReference>
<comment type="caution">
    <text evidence="1">The sequence shown here is derived from an EMBL/GenBank/DDBJ whole genome shotgun (WGS) entry which is preliminary data.</text>
</comment>
<dbReference type="AlphaFoldDB" id="J9FNG7"/>
<organism evidence="1 2">
    <name type="scientific">Wuchereria bancrofti</name>
    <dbReference type="NCBI Taxonomy" id="6293"/>
    <lineage>
        <taxon>Eukaryota</taxon>
        <taxon>Metazoa</taxon>
        <taxon>Ecdysozoa</taxon>
        <taxon>Nematoda</taxon>
        <taxon>Chromadorea</taxon>
        <taxon>Rhabditida</taxon>
        <taxon>Spirurina</taxon>
        <taxon>Spiruromorpha</taxon>
        <taxon>Filarioidea</taxon>
        <taxon>Onchocercidae</taxon>
        <taxon>Wuchereria</taxon>
    </lineage>
</organism>
<gene>
    <name evidence="1" type="ORF">WUBG_00151</name>
</gene>
<name>J9FNG7_WUCBA</name>
<sequence length="127" mass="14528">MTMTMRQEPLLIIKSSTGMMDDRKGIKKGERVRRNEVRWRKEGRESGKRSTLLQNCASHTKSVIYSISLTPYSLVDKWKDTPGNGMTLIGNQFQYFFYTTLAHSYSVSSYETSTIPSSIFIPDMSTP</sequence>